<dbReference type="RefSeq" id="WP_014904209.1">
    <property type="nucleotide sequence ID" value="NC_018515.1"/>
</dbReference>
<dbReference type="eggNOG" id="COG0730">
    <property type="taxonomic scope" value="Bacteria"/>
</dbReference>
<name>J7IUC5_DESMD</name>
<evidence type="ECO:0000256" key="2">
    <source>
        <dbReference type="ARBA" id="ARBA00009142"/>
    </source>
</evidence>
<reference evidence="9 10" key="1">
    <citation type="journal article" date="2012" name="J. Bacteriol.">
        <title>Complete genome sequences of Desulfosporosinus orientis DSM765T, Desulfosporosinus youngiae DSM17734T, Desulfosporosinus meridiei DSM13257T, and Desulfosporosinus acidiphilus DSM22704T.</title>
        <authorList>
            <person name="Pester M."/>
            <person name="Brambilla E."/>
            <person name="Alazard D."/>
            <person name="Rattei T."/>
            <person name="Weinmaier T."/>
            <person name="Han J."/>
            <person name="Lucas S."/>
            <person name="Lapidus A."/>
            <person name="Cheng J.F."/>
            <person name="Goodwin L."/>
            <person name="Pitluck S."/>
            <person name="Peters L."/>
            <person name="Ovchinnikova G."/>
            <person name="Teshima H."/>
            <person name="Detter J.C."/>
            <person name="Han C.S."/>
            <person name="Tapia R."/>
            <person name="Land M.L."/>
            <person name="Hauser L."/>
            <person name="Kyrpides N.C."/>
            <person name="Ivanova N.N."/>
            <person name="Pagani I."/>
            <person name="Huntmann M."/>
            <person name="Wei C.L."/>
            <person name="Davenport K.W."/>
            <person name="Daligault H."/>
            <person name="Chain P.S."/>
            <person name="Chen A."/>
            <person name="Mavromatis K."/>
            <person name="Markowitz V."/>
            <person name="Szeto E."/>
            <person name="Mikhailova N."/>
            <person name="Pati A."/>
            <person name="Wagner M."/>
            <person name="Woyke T."/>
            <person name="Ollivier B."/>
            <person name="Klenk H.P."/>
            <person name="Spring S."/>
            <person name="Loy A."/>
        </authorList>
    </citation>
    <scope>NUCLEOTIDE SEQUENCE [LARGE SCALE GENOMIC DNA]</scope>
    <source>
        <strain evidence="10">ATCC BAA-275 / DSM 13257 / NCIMB 13706 / S10</strain>
    </source>
</reference>
<dbReference type="EMBL" id="CP003629">
    <property type="protein sequence ID" value="AFQ45300.1"/>
    <property type="molecule type" value="Genomic_DNA"/>
</dbReference>
<accession>J7IUC5</accession>
<feature type="transmembrane region" description="Helical" evidence="8">
    <location>
        <begin position="12"/>
        <end position="37"/>
    </location>
</feature>
<feature type="transmembrane region" description="Helical" evidence="8">
    <location>
        <begin position="220"/>
        <end position="242"/>
    </location>
</feature>
<dbReference type="PANTHER" id="PTHR30269:SF37">
    <property type="entry name" value="MEMBRANE TRANSPORTER PROTEIN"/>
    <property type="match status" value="1"/>
</dbReference>
<dbReference type="Proteomes" id="UP000005262">
    <property type="component" value="Chromosome"/>
</dbReference>
<evidence type="ECO:0000256" key="5">
    <source>
        <dbReference type="ARBA" id="ARBA00022692"/>
    </source>
</evidence>
<comment type="similarity">
    <text evidence="2 8">Belongs to the 4-toluene sulfonate uptake permease (TSUP) (TC 2.A.102) family.</text>
</comment>
<comment type="subcellular location">
    <subcellularLocation>
        <location evidence="1 8">Cell membrane</location>
        <topology evidence="1 8">Multi-pass membrane protein</topology>
    </subcellularLocation>
</comment>
<dbReference type="STRING" id="768704.Desmer_3449"/>
<dbReference type="AlphaFoldDB" id="J7IUC5"/>
<evidence type="ECO:0000313" key="10">
    <source>
        <dbReference type="Proteomes" id="UP000005262"/>
    </source>
</evidence>
<evidence type="ECO:0000256" key="6">
    <source>
        <dbReference type="ARBA" id="ARBA00022989"/>
    </source>
</evidence>
<dbReference type="HOGENOM" id="CLU_054750_1_2_9"/>
<feature type="transmembrane region" description="Helical" evidence="8">
    <location>
        <begin position="43"/>
        <end position="60"/>
    </location>
</feature>
<evidence type="ECO:0000256" key="1">
    <source>
        <dbReference type="ARBA" id="ARBA00004651"/>
    </source>
</evidence>
<keyword evidence="6 8" id="KW-1133">Transmembrane helix</keyword>
<feature type="transmembrane region" description="Helical" evidence="8">
    <location>
        <begin position="95"/>
        <end position="118"/>
    </location>
</feature>
<dbReference type="OrthoDB" id="7843147at2"/>
<evidence type="ECO:0000256" key="7">
    <source>
        <dbReference type="ARBA" id="ARBA00023136"/>
    </source>
</evidence>
<gene>
    <name evidence="9" type="ordered locus">Desmer_3449</name>
</gene>
<organism evidence="9 10">
    <name type="scientific">Desulfosporosinus meridiei (strain ATCC BAA-275 / DSM 13257 / KCTC 12902 / NCIMB 13706 / S10)</name>
    <dbReference type="NCBI Taxonomy" id="768704"/>
    <lineage>
        <taxon>Bacteria</taxon>
        <taxon>Bacillati</taxon>
        <taxon>Bacillota</taxon>
        <taxon>Clostridia</taxon>
        <taxon>Eubacteriales</taxon>
        <taxon>Desulfitobacteriaceae</taxon>
        <taxon>Desulfosporosinus</taxon>
    </lineage>
</organism>
<protein>
    <recommendedName>
        <fullName evidence="8">Probable membrane transporter protein</fullName>
    </recommendedName>
</protein>
<feature type="transmembrane region" description="Helical" evidence="8">
    <location>
        <begin position="191"/>
        <end position="208"/>
    </location>
</feature>
<evidence type="ECO:0000256" key="3">
    <source>
        <dbReference type="ARBA" id="ARBA00022448"/>
    </source>
</evidence>
<keyword evidence="3" id="KW-0813">Transport</keyword>
<reference evidence="10" key="2">
    <citation type="submission" date="2012-08" db="EMBL/GenBank/DDBJ databases">
        <title>Finished genome of Desulfosporosinus meridiei DSM 13257.</title>
        <authorList>
            <person name="Huntemann M."/>
            <person name="Wei C.-L."/>
            <person name="Han J."/>
            <person name="Detter J.C."/>
            <person name="Han C."/>
            <person name="Davenport K."/>
            <person name="Daligault H."/>
            <person name="Erkkila T."/>
            <person name="Gu W."/>
            <person name="Munk A.C.C."/>
            <person name="Teshima H."/>
            <person name="Xu Y."/>
            <person name="Chain P."/>
            <person name="Tapia R."/>
            <person name="Chen A."/>
            <person name="Krypides N."/>
            <person name="Mavromatis K."/>
            <person name="Markowitz V."/>
            <person name="Szeto E."/>
            <person name="Ivanova N."/>
            <person name="Mikhailova N."/>
            <person name="Ovchinnikova G."/>
            <person name="Pagani I."/>
            <person name="Pati A."/>
            <person name="Goodwin L."/>
            <person name="Peters L."/>
            <person name="Pitluck S."/>
            <person name="Woyke T."/>
            <person name="Pester M."/>
            <person name="Spring S."/>
            <person name="Ollivier B."/>
            <person name="Rattei T."/>
            <person name="Klenk H.-P."/>
            <person name="Wagner M."/>
            <person name="Loy A."/>
        </authorList>
    </citation>
    <scope>NUCLEOTIDE SEQUENCE [LARGE SCALE GENOMIC DNA]</scope>
    <source>
        <strain evidence="10">ATCC BAA-275 / DSM 13257 / NCIMB 13706 / S10</strain>
    </source>
</reference>
<feature type="transmembrane region" description="Helical" evidence="8">
    <location>
        <begin position="165"/>
        <end position="184"/>
    </location>
</feature>
<evidence type="ECO:0000256" key="8">
    <source>
        <dbReference type="RuleBase" id="RU363041"/>
    </source>
</evidence>
<dbReference type="KEGG" id="dmi:Desmer_3449"/>
<sequence>MDILAINICIIIFLSSFLQSITGFGFAIVGTPLLLFFMQPEQVVSLMTIVGLLLNLIVIYKTRGRSDPKVIWPLFTASLFGIILGVYILKVIDPSVLKLSIGTLVLLLGFLMTSNYVFTIKREKLATILVGIVSGFMGGSTSLSGPPVVFFLMNQQKDKEAFRANLIRFFCYGNFATLITMYYMDALDTGVFTHLIYAIPGVLAGVWLGEKTFAKVSPKLFRWLTLAIIFICGVVSVASALVKQFS</sequence>
<proteinExistence type="inferred from homology"/>
<keyword evidence="7 8" id="KW-0472">Membrane</keyword>
<dbReference type="PANTHER" id="PTHR30269">
    <property type="entry name" value="TRANSMEMBRANE PROTEIN YFCA"/>
    <property type="match status" value="1"/>
</dbReference>
<dbReference type="InterPro" id="IPR002781">
    <property type="entry name" value="TM_pro_TauE-like"/>
</dbReference>
<keyword evidence="4 8" id="KW-1003">Cell membrane</keyword>
<keyword evidence="10" id="KW-1185">Reference proteome</keyword>
<dbReference type="Pfam" id="PF01925">
    <property type="entry name" value="TauE"/>
    <property type="match status" value="1"/>
</dbReference>
<dbReference type="GO" id="GO:0005886">
    <property type="term" value="C:plasma membrane"/>
    <property type="evidence" value="ECO:0007669"/>
    <property type="project" value="UniProtKB-SubCell"/>
</dbReference>
<feature type="transmembrane region" description="Helical" evidence="8">
    <location>
        <begin position="72"/>
        <end position="89"/>
    </location>
</feature>
<evidence type="ECO:0000256" key="4">
    <source>
        <dbReference type="ARBA" id="ARBA00022475"/>
    </source>
</evidence>
<evidence type="ECO:0000313" key="9">
    <source>
        <dbReference type="EMBL" id="AFQ45300.1"/>
    </source>
</evidence>
<keyword evidence="5 8" id="KW-0812">Transmembrane</keyword>
<feature type="transmembrane region" description="Helical" evidence="8">
    <location>
        <begin position="125"/>
        <end position="145"/>
    </location>
</feature>
<dbReference type="InterPro" id="IPR052017">
    <property type="entry name" value="TSUP"/>
</dbReference>